<sequence length="741" mass="84120">MDASKKALDNTKKYKPTVNLWNSVRIKFIVIIVVILLVVIASVATALAIAIIRPYKDLLSNSLLLQTKILLDNLELRVQAHFSDPNQEDFDLLLLNRVTFPEAKYVVVTGRSTLPGQTGLHYVLATDYQDITKMINTHRYIPGESQFYPEGIEEISQKLTHINNEASIIVQQHIDSIRLLTDEMETLEMQRDPYVLKRQTEIQANIRHLESKLQANLSALADQGFGSYPDYSMHNLSKKRTEYLFYEPIIYYNPENPHDSVQGIVFVDISVENLLKKINEQQNRLIRIIVKISLVVLIAGISTAWLFSSLFVRPLGLLAAHVALIRDTEDKEKLAGRSVQVTSRDEFGMLGTTINDMTERLAAAAAISKDLKVGKEIQKMFIPLDISSSGRKLTTGSHRDLYSEFFGYYEGAHGVSGDYFDYRKLDAFHYAVIKCDVAGKGVPAALIMVEVATLFQNYFQNWNYKRDGYNLSGIVMRINDVIESHGFVGRFAAFTLCIINMRVGDAYFCNAGDNIVHIYDKQARRLKSYTLRSGSAAGAFSSEMINLNGGYPVEKIHLNCGDILFLYTDGIEESKRKLRVPISKTKDGSDPILLEDNGDSSHLLGTDSETLGKDRVEAIIEAVFARKKFTLKKRQSDLMYEQMDFDFSSCNGTIEDAVLALISVEKVFRMYKDASAQSFDCVQVDKKIDTFLSKYFLQYDIYCCDKEPHPIYDEYFYYKQIKEDIQYDDLTILGIARRVPV</sequence>
<evidence type="ECO:0000259" key="3">
    <source>
        <dbReference type="PROSITE" id="PS50885"/>
    </source>
</evidence>
<dbReference type="CDD" id="cd06225">
    <property type="entry name" value="HAMP"/>
    <property type="match status" value="1"/>
</dbReference>
<feature type="domain" description="HAMP" evidence="3">
    <location>
        <begin position="309"/>
        <end position="366"/>
    </location>
</feature>
<accession>A0AA87NNC3</accession>
<dbReference type="SMART" id="SM00331">
    <property type="entry name" value="PP2C_SIG"/>
    <property type="match status" value="1"/>
</dbReference>
<feature type="transmembrane region" description="Helical" evidence="2">
    <location>
        <begin position="28"/>
        <end position="52"/>
    </location>
</feature>
<reference evidence="4 5" key="1">
    <citation type="submission" date="2013-04" db="EMBL/GenBank/DDBJ databases">
        <title>The Genome Sequence of Treponema medium ATCC 700293.</title>
        <authorList>
            <consortium name="The Broad Institute Genomics Platform"/>
            <person name="Earl A."/>
            <person name="Ward D."/>
            <person name="Feldgarden M."/>
            <person name="Gevers D."/>
            <person name="Leonetti C."/>
            <person name="Blanton J.M."/>
            <person name="Dewhirst F.E."/>
            <person name="Izard J."/>
            <person name="Walker B."/>
            <person name="Young S."/>
            <person name="Zeng Q."/>
            <person name="Gargeya S."/>
            <person name="Fitzgerald M."/>
            <person name="Haas B."/>
            <person name="Abouelleil A."/>
            <person name="Allen A.W."/>
            <person name="Alvarado L."/>
            <person name="Arachchi H.M."/>
            <person name="Berlin A.M."/>
            <person name="Chapman S.B."/>
            <person name="Gainer-Dewar J."/>
            <person name="Goldberg J."/>
            <person name="Griggs A."/>
            <person name="Gujja S."/>
            <person name="Hansen M."/>
            <person name="Howarth C."/>
            <person name="Imamovic A."/>
            <person name="Ireland A."/>
            <person name="Larimer J."/>
            <person name="McCowan C."/>
            <person name="Murphy C."/>
            <person name="Pearson M."/>
            <person name="Poon T.W."/>
            <person name="Priest M."/>
            <person name="Roberts A."/>
            <person name="Saif S."/>
            <person name="Shea T."/>
            <person name="Sisk P."/>
            <person name="Sykes S."/>
            <person name="Wortman J."/>
            <person name="Nusbaum C."/>
            <person name="Birren B."/>
        </authorList>
    </citation>
    <scope>NUCLEOTIDE SEQUENCE [LARGE SCALE GENOMIC DNA]</scope>
    <source>
        <strain evidence="4 5">ATCC 700293</strain>
    </source>
</reference>
<organism evidence="4 5">
    <name type="scientific">Treponema medium ATCC 700293</name>
    <dbReference type="NCBI Taxonomy" id="1125700"/>
    <lineage>
        <taxon>Bacteria</taxon>
        <taxon>Pseudomonadati</taxon>
        <taxon>Spirochaetota</taxon>
        <taxon>Spirochaetia</taxon>
        <taxon>Spirochaetales</taxon>
        <taxon>Treponemataceae</taxon>
        <taxon>Treponema</taxon>
    </lineage>
</organism>
<gene>
    <name evidence="4" type="ORF">HMPREF9195_00370</name>
</gene>
<dbReference type="Gene3D" id="6.10.340.10">
    <property type="match status" value="1"/>
</dbReference>
<dbReference type="InterPro" id="IPR036457">
    <property type="entry name" value="PPM-type-like_dom_sf"/>
</dbReference>
<proteinExistence type="predicted"/>
<dbReference type="RefSeq" id="WP_016522364.1">
    <property type="nucleotide sequence ID" value="NZ_KE332517.1"/>
</dbReference>
<dbReference type="Pfam" id="PF00672">
    <property type="entry name" value="HAMP"/>
    <property type="match status" value="1"/>
</dbReference>
<evidence type="ECO:0000313" key="5">
    <source>
        <dbReference type="Proteomes" id="UP000014634"/>
    </source>
</evidence>
<dbReference type="PANTHER" id="PTHR43156:SF2">
    <property type="entry name" value="STAGE II SPORULATION PROTEIN E"/>
    <property type="match status" value="1"/>
</dbReference>
<keyword evidence="2" id="KW-1133">Transmembrane helix</keyword>
<feature type="transmembrane region" description="Helical" evidence="2">
    <location>
        <begin position="285"/>
        <end position="307"/>
    </location>
</feature>
<comment type="caution">
    <text evidence="4">The sequence shown here is derived from an EMBL/GenBank/DDBJ whole genome shotgun (WGS) entry which is preliminary data.</text>
</comment>
<dbReference type="SMART" id="SM00304">
    <property type="entry name" value="HAMP"/>
    <property type="match status" value="1"/>
</dbReference>
<name>A0AA87NNC3_TREMD</name>
<keyword evidence="2" id="KW-0472">Membrane</keyword>
<evidence type="ECO:0000256" key="1">
    <source>
        <dbReference type="ARBA" id="ARBA00022801"/>
    </source>
</evidence>
<dbReference type="Gene3D" id="3.60.40.10">
    <property type="entry name" value="PPM-type phosphatase domain"/>
    <property type="match status" value="1"/>
</dbReference>
<dbReference type="InterPro" id="IPR001932">
    <property type="entry name" value="PPM-type_phosphatase-like_dom"/>
</dbReference>
<protein>
    <recommendedName>
        <fullName evidence="3">HAMP domain-containing protein</fullName>
    </recommendedName>
</protein>
<dbReference type="PROSITE" id="PS50885">
    <property type="entry name" value="HAMP"/>
    <property type="match status" value="1"/>
</dbReference>
<dbReference type="InterPro" id="IPR003660">
    <property type="entry name" value="HAMP_dom"/>
</dbReference>
<evidence type="ECO:0000256" key="2">
    <source>
        <dbReference type="SAM" id="Phobius"/>
    </source>
</evidence>
<dbReference type="EMBL" id="ATFE01000003">
    <property type="protein sequence ID" value="EPF29666.1"/>
    <property type="molecule type" value="Genomic_DNA"/>
</dbReference>
<dbReference type="GO" id="GO:0007165">
    <property type="term" value="P:signal transduction"/>
    <property type="evidence" value="ECO:0007669"/>
    <property type="project" value="InterPro"/>
</dbReference>
<evidence type="ECO:0000313" key="4">
    <source>
        <dbReference type="EMBL" id="EPF29666.1"/>
    </source>
</evidence>
<dbReference type="InterPro" id="IPR052016">
    <property type="entry name" value="Bact_Sigma-Reg"/>
</dbReference>
<dbReference type="Proteomes" id="UP000014634">
    <property type="component" value="Unassembled WGS sequence"/>
</dbReference>
<dbReference type="GO" id="GO:0016791">
    <property type="term" value="F:phosphatase activity"/>
    <property type="evidence" value="ECO:0007669"/>
    <property type="project" value="TreeGrafter"/>
</dbReference>
<dbReference type="Pfam" id="PF07228">
    <property type="entry name" value="SpoIIE"/>
    <property type="match status" value="1"/>
</dbReference>
<dbReference type="AlphaFoldDB" id="A0AA87NNC3"/>
<dbReference type="GO" id="GO:0016020">
    <property type="term" value="C:membrane"/>
    <property type="evidence" value="ECO:0007669"/>
    <property type="project" value="InterPro"/>
</dbReference>
<dbReference type="PANTHER" id="PTHR43156">
    <property type="entry name" value="STAGE II SPORULATION PROTEIN E-RELATED"/>
    <property type="match status" value="1"/>
</dbReference>
<keyword evidence="1" id="KW-0378">Hydrolase</keyword>
<keyword evidence="2" id="KW-0812">Transmembrane</keyword>